<keyword evidence="2" id="KW-1185">Reference proteome</keyword>
<name>A0A1L2C989_9CAUD</name>
<sequence length="55" mass="6254">MQDYLLPTVDVGIFPSGTETRVNLYPDNSVIDVNLYAIGEMNPEDFFPNPHLKKK</sequence>
<dbReference type="Proteomes" id="UP000225746">
    <property type="component" value="Segment"/>
</dbReference>
<evidence type="ECO:0000313" key="1">
    <source>
        <dbReference type="EMBL" id="AMD43473.1"/>
    </source>
</evidence>
<organism evidence="1 2">
    <name type="scientific">Pseudomonas phage ZC08</name>
    <dbReference type="NCBI Taxonomy" id="1622116"/>
    <lineage>
        <taxon>Viruses</taxon>
        <taxon>Duplodnaviria</taxon>
        <taxon>Heunggongvirae</taxon>
        <taxon>Uroviricota</taxon>
        <taxon>Caudoviricetes</taxon>
        <taxon>Schitoviridae</taxon>
        <taxon>Zicotriavirus</taxon>
        <taxon>Zicotriavirus ZC08</taxon>
    </lineage>
</organism>
<protein>
    <submittedName>
        <fullName evidence="1">Uncharacterized protein</fullName>
    </submittedName>
</protein>
<gene>
    <name evidence="1" type="ORF">ZC08_092</name>
</gene>
<reference evidence="1 2" key="1">
    <citation type="journal article" date="2017" name="BMC Genomics">
        <title>Three novel Pseudomonas phages isolated from composting provide insights into the evolution and diversity of tailed phages.</title>
        <authorList>
            <person name="Amgarten D."/>
            <person name="Martins L.F."/>
            <person name="Lombardi K.C."/>
            <person name="Antunes L.P."/>
            <person name="de Souza A.P.S."/>
            <person name="Nicastro G.G."/>
            <person name="Kitajima E.W."/>
            <person name="Quaggio R.B."/>
            <person name="Upton C."/>
            <person name="Setubal J.C."/>
            <person name="da Silva A.M."/>
        </authorList>
    </citation>
    <scope>NUCLEOTIDE SEQUENCE [LARGE SCALE GENOMIC DNA]</scope>
</reference>
<dbReference type="EMBL" id="KU356691">
    <property type="protein sequence ID" value="AMD43473.1"/>
    <property type="molecule type" value="Genomic_DNA"/>
</dbReference>
<accession>A0A1L2C989</accession>
<proteinExistence type="predicted"/>
<evidence type="ECO:0000313" key="2">
    <source>
        <dbReference type="Proteomes" id="UP000225746"/>
    </source>
</evidence>